<keyword evidence="2" id="KW-1185">Reference proteome</keyword>
<dbReference type="EMBL" id="BMAW01063692">
    <property type="protein sequence ID" value="GFT41448.1"/>
    <property type="molecule type" value="Genomic_DNA"/>
</dbReference>
<evidence type="ECO:0000313" key="1">
    <source>
        <dbReference type="EMBL" id="GFT41448.1"/>
    </source>
</evidence>
<organism evidence="1 2">
    <name type="scientific">Nephila pilipes</name>
    <name type="common">Giant wood spider</name>
    <name type="synonym">Nephila maculata</name>
    <dbReference type="NCBI Taxonomy" id="299642"/>
    <lineage>
        <taxon>Eukaryota</taxon>
        <taxon>Metazoa</taxon>
        <taxon>Ecdysozoa</taxon>
        <taxon>Arthropoda</taxon>
        <taxon>Chelicerata</taxon>
        <taxon>Arachnida</taxon>
        <taxon>Araneae</taxon>
        <taxon>Araneomorphae</taxon>
        <taxon>Entelegynae</taxon>
        <taxon>Araneoidea</taxon>
        <taxon>Nephilidae</taxon>
        <taxon>Nephila</taxon>
    </lineage>
</organism>
<sequence length="95" mass="10916">MASWTIPEALHPRCWSSLKEKESTSALFRRPLNCFILCVCCSSSSSLAYVPPRNNSAVSLQLSADLPSVNFYRIHCLTQRRVFNYQRNAFLNHYT</sequence>
<reference evidence="1" key="1">
    <citation type="submission" date="2020-08" db="EMBL/GenBank/DDBJ databases">
        <title>Multicomponent nature underlies the extraordinary mechanical properties of spider dragline silk.</title>
        <authorList>
            <person name="Kono N."/>
            <person name="Nakamura H."/>
            <person name="Mori M."/>
            <person name="Yoshida Y."/>
            <person name="Ohtoshi R."/>
            <person name="Malay A.D."/>
            <person name="Moran D.A.P."/>
            <person name="Tomita M."/>
            <person name="Numata K."/>
            <person name="Arakawa K."/>
        </authorList>
    </citation>
    <scope>NUCLEOTIDE SEQUENCE</scope>
</reference>
<gene>
    <name evidence="1" type="ORF">NPIL_60261</name>
</gene>
<evidence type="ECO:0000313" key="2">
    <source>
        <dbReference type="Proteomes" id="UP000887013"/>
    </source>
</evidence>
<dbReference type="AlphaFoldDB" id="A0A8X6P0X2"/>
<comment type="caution">
    <text evidence="1">The sequence shown here is derived from an EMBL/GenBank/DDBJ whole genome shotgun (WGS) entry which is preliminary data.</text>
</comment>
<proteinExistence type="predicted"/>
<protein>
    <submittedName>
        <fullName evidence="1">Uncharacterized protein</fullName>
    </submittedName>
</protein>
<accession>A0A8X6P0X2</accession>
<name>A0A8X6P0X2_NEPPI</name>
<dbReference type="Proteomes" id="UP000887013">
    <property type="component" value="Unassembled WGS sequence"/>
</dbReference>